<dbReference type="InterPro" id="IPR008250">
    <property type="entry name" value="ATPase_P-typ_transduc_dom_A_sf"/>
</dbReference>
<dbReference type="EC" id="7.2.2.10" evidence="2"/>
<dbReference type="InterPro" id="IPR023299">
    <property type="entry name" value="ATPase_P-typ_cyto_dom_N"/>
</dbReference>
<organism evidence="21 22">
    <name type="scientific">Dendryphion nanum</name>
    <dbReference type="NCBI Taxonomy" id="256645"/>
    <lineage>
        <taxon>Eukaryota</taxon>
        <taxon>Fungi</taxon>
        <taxon>Dikarya</taxon>
        <taxon>Ascomycota</taxon>
        <taxon>Pezizomycotina</taxon>
        <taxon>Dothideomycetes</taxon>
        <taxon>Pleosporomycetidae</taxon>
        <taxon>Pleosporales</taxon>
        <taxon>Torulaceae</taxon>
        <taxon>Dendryphion</taxon>
    </lineage>
</organism>
<dbReference type="AlphaFoldDB" id="A0A9P9DP25"/>
<dbReference type="InterPro" id="IPR023214">
    <property type="entry name" value="HAD_sf"/>
</dbReference>
<dbReference type="PRINTS" id="PR00121">
    <property type="entry name" value="NAKATPASE"/>
</dbReference>
<dbReference type="GO" id="GO:0016887">
    <property type="term" value="F:ATP hydrolysis activity"/>
    <property type="evidence" value="ECO:0007669"/>
    <property type="project" value="InterPro"/>
</dbReference>
<evidence type="ECO:0000256" key="15">
    <source>
        <dbReference type="ARBA" id="ARBA00023136"/>
    </source>
</evidence>
<dbReference type="InterPro" id="IPR018303">
    <property type="entry name" value="ATPase_P-typ_P_site"/>
</dbReference>
<feature type="transmembrane region" description="Helical" evidence="19">
    <location>
        <begin position="352"/>
        <end position="373"/>
    </location>
</feature>
<feature type="transmembrane region" description="Helical" evidence="19">
    <location>
        <begin position="825"/>
        <end position="846"/>
    </location>
</feature>
<dbReference type="InterPro" id="IPR059000">
    <property type="entry name" value="ATPase_P-type_domA"/>
</dbReference>
<dbReference type="NCBIfam" id="TIGR01494">
    <property type="entry name" value="ATPase_P-type"/>
    <property type="match status" value="2"/>
</dbReference>
<dbReference type="InterPro" id="IPR023298">
    <property type="entry name" value="ATPase_P-typ_TM_dom_sf"/>
</dbReference>
<evidence type="ECO:0000256" key="12">
    <source>
        <dbReference type="ARBA" id="ARBA00022967"/>
    </source>
</evidence>
<dbReference type="GO" id="GO:0046872">
    <property type="term" value="F:metal ion binding"/>
    <property type="evidence" value="ECO:0007669"/>
    <property type="project" value="UniProtKB-KW"/>
</dbReference>
<dbReference type="PROSITE" id="PS00154">
    <property type="entry name" value="ATPASE_E1_E2"/>
    <property type="match status" value="1"/>
</dbReference>
<comment type="function">
    <text evidence="17">This magnesium-dependent enzyme catalyzes the hydrolysis of ATP coupled with the transport of calcium. Transports the calcium to the vacuole and participates in the control of the cytosolic free calcium.</text>
</comment>
<evidence type="ECO:0000256" key="1">
    <source>
        <dbReference type="ARBA" id="ARBA00004128"/>
    </source>
</evidence>
<evidence type="ECO:0000256" key="11">
    <source>
        <dbReference type="ARBA" id="ARBA00022842"/>
    </source>
</evidence>
<feature type="transmembrane region" description="Helical" evidence="19">
    <location>
        <begin position="852"/>
        <end position="875"/>
    </location>
</feature>
<evidence type="ECO:0000256" key="8">
    <source>
        <dbReference type="ARBA" id="ARBA00022741"/>
    </source>
</evidence>
<keyword evidence="3" id="KW-0813">Transport</keyword>
<feature type="transmembrane region" description="Helical" evidence="19">
    <location>
        <begin position="193"/>
        <end position="213"/>
    </location>
</feature>
<keyword evidence="5" id="KW-0109">Calcium transport</keyword>
<dbReference type="Pfam" id="PF00690">
    <property type="entry name" value="Cation_ATPase_N"/>
    <property type="match status" value="1"/>
</dbReference>
<keyword evidence="10" id="KW-0067">ATP-binding</keyword>
<dbReference type="InterPro" id="IPR001757">
    <property type="entry name" value="P_typ_ATPase"/>
</dbReference>
<evidence type="ECO:0000256" key="6">
    <source>
        <dbReference type="ARBA" id="ARBA00022692"/>
    </source>
</evidence>
<evidence type="ECO:0000256" key="7">
    <source>
        <dbReference type="ARBA" id="ARBA00022723"/>
    </source>
</evidence>
<dbReference type="SUPFAM" id="SSF81660">
    <property type="entry name" value="Metal cation-transporting ATPase, ATP-binding domain N"/>
    <property type="match status" value="1"/>
</dbReference>
<dbReference type="SUPFAM" id="SSF81665">
    <property type="entry name" value="Calcium ATPase, transmembrane domain M"/>
    <property type="match status" value="1"/>
</dbReference>
<dbReference type="GO" id="GO:0005886">
    <property type="term" value="C:plasma membrane"/>
    <property type="evidence" value="ECO:0007669"/>
    <property type="project" value="TreeGrafter"/>
</dbReference>
<dbReference type="InterPro" id="IPR006068">
    <property type="entry name" value="ATPase_P-typ_cation-transptr_C"/>
</dbReference>
<keyword evidence="11" id="KW-0460">Magnesium</keyword>
<dbReference type="OrthoDB" id="3352408at2759"/>
<comment type="caution">
    <text evidence="21">The sequence shown here is derived from an EMBL/GenBank/DDBJ whole genome shotgun (WGS) entry which is preliminary data.</text>
</comment>
<dbReference type="Gene3D" id="2.70.150.10">
    <property type="entry name" value="Calcium-transporting ATPase, cytoplasmic transduction domain A"/>
    <property type="match status" value="1"/>
</dbReference>
<keyword evidence="9" id="KW-0106">Calcium</keyword>
<feature type="transmembrane region" description="Helical" evidence="19">
    <location>
        <begin position="393"/>
        <end position="419"/>
    </location>
</feature>
<gene>
    <name evidence="21" type="ORF">B0J11DRAFT_489570</name>
</gene>
<dbReference type="FunFam" id="2.70.150.10:FF:000028">
    <property type="entry name" value="Calcium-transporting ATPase"/>
    <property type="match status" value="1"/>
</dbReference>
<protein>
    <recommendedName>
        <fullName evidence="18">Calcium-transporting ATPase 2</fullName>
        <ecNumber evidence="2">7.2.2.10</ecNumber>
    </recommendedName>
</protein>
<dbReference type="GO" id="GO:0005774">
    <property type="term" value="C:vacuolar membrane"/>
    <property type="evidence" value="ECO:0007669"/>
    <property type="project" value="UniProtKB-SubCell"/>
</dbReference>
<comment type="subcellular location">
    <subcellularLocation>
        <location evidence="1">Vacuole membrane</location>
        <topology evidence="1">Multi-pass membrane protein</topology>
    </subcellularLocation>
</comment>
<keyword evidence="14" id="KW-0406">Ion transport</keyword>
<dbReference type="Gene3D" id="3.40.50.1000">
    <property type="entry name" value="HAD superfamily/HAD-like"/>
    <property type="match status" value="1"/>
</dbReference>
<proteinExistence type="predicted"/>
<dbReference type="GO" id="GO:0005524">
    <property type="term" value="F:ATP binding"/>
    <property type="evidence" value="ECO:0007669"/>
    <property type="project" value="UniProtKB-KW"/>
</dbReference>
<keyword evidence="6 19" id="KW-0812">Transmembrane</keyword>
<dbReference type="Pfam" id="PF00689">
    <property type="entry name" value="Cation_ATPase_C"/>
    <property type="match status" value="1"/>
</dbReference>
<keyword evidence="12" id="KW-1278">Translocase</keyword>
<dbReference type="PRINTS" id="PR00119">
    <property type="entry name" value="CATATPASE"/>
</dbReference>
<evidence type="ECO:0000313" key="21">
    <source>
        <dbReference type="EMBL" id="KAH7122482.1"/>
    </source>
</evidence>
<evidence type="ECO:0000313" key="22">
    <source>
        <dbReference type="Proteomes" id="UP000700596"/>
    </source>
</evidence>
<keyword evidence="4" id="KW-0926">Vacuole</keyword>
<evidence type="ECO:0000256" key="9">
    <source>
        <dbReference type="ARBA" id="ARBA00022837"/>
    </source>
</evidence>
<dbReference type="InterPro" id="IPR004014">
    <property type="entry name" value="ATPase_P-typ_cation-transptr_N"/>
</dbReference>
<dbReference type="GO" id="GO:0006874">
    <property type="term" value="P:intracellular calcium ion homeostasis"/>
    <property type="evidence" value="ECO:0007669"/>
    <property type="project" value="TreeGrafter"/>
</dbReference>
<evidence type="ECO:0000256" key="18">
    <source>
        <dbReference type="ARBA" id="ARBA00067965"/>
    </source>
</evidence>
<evidence type="ECO:0000256" key="19">
    <source>
        <dbReference type="SAM" id="Phobius"/>
    </source>
</evidence>
<name>A0A9P9DP25_9PLEO</name>
<dbReference type="SUPFAM" id="SSF56784">
    <property type="entry name" value="HAD-like"/>
    <property type="match status" value="1"/>
</dbReference>
<dbReference type="GO" id="GO:0005388">
    <property type="term" value="F:P-type calcium transporter activity"/>
    <property type="evidence" value="ECO:0007669"/>
    <property type="project" value="UniProtKB-EC"/>
</dbReference>
<sequence>MEDKITPALRPAEITHESPSVETNFNAEISSSDLLSEQGQVPGNKFAFTPWQLSLLVENRNPASVTAFGGLDGLLMGLRTDGKRGLSAEEDILDGHVTLEDVFSHAHHNESKELPSSEKLDNALSTIGKFTDRRYIFGENRVPRRKPKTFLKLLWLAYNDKLMFLLTVSATISLALGLYQNFTSTEAGPGIEWVEGVAIVIAVIVIVFATAINDYQKNYKFYKLNKKKDERMVTASRSGHHQPISIFDVLVGDILHIEAGDIVPADGILLEGFDVQCDESSLTGESDLVRKTLNIKGDPFILSGTRVEVGVGSYLILSVGVNSAYGKIVMSLQDDNQETPLQQKLGSIAKKIIRFGLVAGVIAFIVLLIRYLVDIKNIQGGASVKSNGFLQVLILSITVVVIAVPEGLPLTVTLALAFATTRMMKDKNLVRILRSCETMGGATTICSDKTGTLTQNRMSVVSGIIGISSKFSDEHLTHTTQAVIPDQGPLPNTTDIVESLSTNMKELIKSSFVLNSTAIDTNHPNEFMGSSTEKSLLKFSRDYLGMGSVSEERSNGNVVEMIPFSSDRKWMAIIVKLQSGGYRMYVKGAAEIVLDSCSQIIEDLGHEVSFTQLTPDMRSSLNKTMIEYSDKSLRVIVIAYRDVQEWDPSNIELASLSDLVFVGAFGIRDPLRPGVKESVRLCQSAGVFVRMVTGDSFSTATAIAEECGIYTSGGIAMDGPTFRSLTSHQLDLVLPRLQVLARSSPDDKMKLVTQLKSLNEVVAVTGDGTNDALALKAADVGFSMGLSGTEVAKEASAIVLMDDNFASIVKAIGWGRAVHEAVKKFIQFQFTINFSAGILTVISAFVGGTNASIFTVVQLLWINLIMDTFAALALATDFPTPGLLLQRPEPRTSSVLNTTIWKMIVGQSVYQMTVIFTLHYAGAGIFNYHTELQLNQLQTMTFNIYVWMQFFNQTKSVLK</sequence>
<dbReference type="SMART" id="SM00831">
    <property type="entry name" value="Cation_ATPase_N"/>
    <property type="match status" value="1"/>
</dbReference>
<dbReference type="PANTHER" id="PTHR24093:SF369">
    <property type="entry name" value="CALCIUM-TRANSPORTING ATPASE"/>
    <property type="match status" value="1"/>
</dbReference>
<dbReference type="Gene3D" id="1.20.1110.10">
    <property type="entry name" value="Calcium-transporting ATPase, transmembrane domain"/>
    <property type="match status" value="1"/>
</dbReference>
<evidence type="ECO:0000256" key="5">
    <source>
        <dbReference type="ARBA" id="ARBA00022568"/>
    </source>
</evidence>
<dbReference type="Pfam" id="PF13246">
    <property type="entry name" value="Cation_ATPase"/>
    <property type="match status" value="1"/>
</dbReference>
<dbReference type="SFLD" id="SFLDS00003">
    <property type="entry name" value="Haloacid_Dehalogenase"/>
    <property type="match status" value="1"/>
</dbReference>
<comment type="catalytic activity">
    <reaction evidence="16">
        <text>Ca(2+)(in) + ATP + H2O = Ca(2+)(out) + ADP + phosphate + H(+)</text>
        <dbReference type="Rhea" id="RHEA:18105"/>
        <dbReference type="ChEBI" id="CHEBI:15377"/>
        <dbReference type="ChEBI" id="CHEBI:15378"/>
        <dbReference type="ChEBI" id="CHEBI:29108"/>
        <dbReference type="ChEBI" id="CHEBI:30616"/>
        <dbReference type="ChEBI" id="CHEBI:43474"/>
        <dbReference type="ChEBI" id="CHEBI:456216"/>
        <dbReference type="EC" id="7.2.2.10"/>
    </reaction>
</comment>
<evidence type="ECO:0000256" key="10">
    <source>
        <dbReference type="ARBA" id="ARBA00022840"/>
    </source>
</evidence>
<dbReference type="Gene3D" id="3.40.1110.10">
    <property type="entry name" value="Calcium-transporting ATPase, cytoplasmic domain N"/>
    <property type="match status" value="1"/>
</dbReference>
<dbReference type="SFLD" id="SFLDG00002">
    <property type="entry name" value="C1.7:_P-type_atpase_like"/>
    <property type="match status" value="1"/>
</dbReference>
<dbReference type="Pfam" id="PF00122">
    <property type="entry name" value="E1-E2_ATPase"/>
    <property type="match status" value="1"/>
</dbReference>
<keyword evidence="22" id="KW-1185">Reference proteome</keyword>
<dbReference type="EMBL" id="JAGMWT010000009">
    <property type="protein sequence ID" value="KAH7122482.1"/>
    <property type="molecule type" value="Genomic_DNA"/>
</dbReference>
<evidence type="ECO:0000259" key="20">
    <source>
        <dbReference type="SMART" id="SM00831"/>
    </source>
</evidence>
<evidence type="ECO:0000256" key="16">
    <source>
        <dbReference type="ARBA" id="ARBA00048694"/>
    </source>
</evidence>
<keyword evidence="7" id="KW-0479">Metal-binding</keyword>
<keyword evidence="8" id="KW-0547">Nucleotide-binding</keyword>
<feature type="domain" description="Cation-transporting P-type ATPase N-terminal" evidence="20">
    <location>
        <begin position="105"/>
        <end position="178"/>
    </location>
</feature>
<dbReference type="InterPro" id="IPR044492">
    <property type="entry name" value="P_typ_ATPase_HD_dom"/>
</dbReference>
<accession>A0A9P9DP25</accession>
<keyword evidence="15 19" id="KW-0472">Membrane</keyword>
<dbReference type="FunFam" id="3.40.50.1000:FF:000018">
    <property type="entry name" value="Calcium-transporting ATPase"/>
    <property type="match status" value="1"/>
</dbReference>
<reference evidence="21" key="1">
    <citation type="journal article" date="2021" name="Nat. Commun.">
        <title>Genetic determinants of endophytism in the Arabidopsis root mycobiome.</title>
        <authorList>
            <person name="Mesny F."/>
            <person name="Miyauchi S."/>
            <person name="Thiergart T."/>
            <person name="Pickel B."/>
            <person name="Atanasova L."/>
            <person name="Karlsson M."/>
            <person name="Huettel B."/>
            <person name="Barry K.W."/>
            <person name="Haridas S."/>
            <person name="Chen C."/>
            <person name="Bauer D."/>
            <person name="Andreopoulos W."/>
            <person name="Pangilinan J."/>
            <person name="LaButti K."/>
            <person name="Riley R."/>
            <person name="Lipzen A."/>
            <person name="Clum A."/>
            <person name="Drula E."/>
            <person name="Henrissat B."/>
            <person name="Kohler A."/>
            <person name="Grigoriev I.V."/>
            <person name="Martin F.M."/>
            <person name="Hacquard S."/>
        </authorList>
    </citation>
    <scope>NUCLEOTIDE SEQUENCE</scope>
    <source>
        <strain evidence="21">MPI-CAGE-CH-0243</strain>
    </source>
</reference>
<keyword evidence="13 19" id="KW-1133">Transmembrane helix</keyword>
<evidence type="ECO:0000256" key="2">
    <source>
        <dbReference type="ARBA" id="ARBA00012790"/>
    </source>
</evidence>
<dbReference type="SUPFAM" id="SSF81653">
    <property type="entry name" value="Calcium ATPase, transduction domain A"/>
    <property type="match status" value="1"/>
</dbReference>
<dbReference type="InterPro" id="IPR036412">
    <property type="entry name" value="HAD-like_sf"/>
</dbReference>
<evidence type="ECO:0000256" key="13">
    <source>
        <dbReference type="ARBA" id="ARBA00022989"/>
    </source>
</evidence>
<evidence type="ECO:0000256" key="4">
    <source>
        <dbReference type="ARBA" id="ARBA00022554"/>
    </source>
</evidence>
<evidence type="ECO:0000256" key="17">
    <source>
        <dbReference type="ARBA" id="ARBA00059328"/>
    </source>
</evidence>
<evidence type="ECO:0000256" key="14">
    <source>
        <dbReference type="ARBA" id="ARBA00023065"/>
    </source>
</evidence>
<evidence type="ECO:0000256" key="3">
    <source>
        <dbReference type="ARBA" id="ARBA00022448"/>
    </source>
</evidence>
<dbReference type="SFLD" id="SFLDF00027">
    <property type="entry name" value="p-type_atpase"/>
    <property type="match status" value="1"/>
</dbReference>
<dbReference type="Proteomes" id="UP000700596">
    <property type="component" value="Unassembled WGS sequence"/>
</dbReference>
<dbReference type="PANTHER" id="PTHR24093">
    <property type="entry name" value="CATION TRANSPORTING ATPASE"/>
    <property type="match status" value="1"/>
</dbReference>
<feature type="transmembrane region" description="Helical" evidence="19">
    <location>
        <begin position="162"/>
        <end position="181"/>
    </location>
</feature>